<dbReference type="InterPro" id="IPR002093">
    <property type="entry name" value="BRCA2_repeat"/>
</dbReference>
<evidence type="ECO:0000313" key="4">
    <source>
        <dbReference type="EMBL" id="CAD8711928.1"/>
    </source>
</evidence>
<evidence type="ECO:0000256" key="3">
    <source>
        <dbReference type="ARBA" id="ARBA00023204"/>
    </source>
</evidence>
<accession>A0A7S0SPP4</accession>
<keyword evidence="2" id="KW-0227">DNA damage</keyword>
<name>A0A7S0SPP4_9CHLO</name>
<proteinExistence type="predicted"/>
<dbReference type="GO" id="GO:0006355">
    <property type="term" value="P:regulation of DNA-templated transcription"/>
    <property type="evidence" value="ECO:0007669"/>
    <property type="project" value="TreeGrafter"/>
</dbReference>
<evidence type="ECO:0000256" key="1">
    <source>
        <dbReference type="ARBA" id="ARBA00022737"/>
    </source>
</evidence>
<sequence length="277" mass="27302">MASSHEVMVGGAGGAVAAAAAGAREEVVRVHNSPEPWRAIDTAVEERTPVGASIGGGFEGFKTGAGRAVTVSALTMEKARGLLDFDKPVGEEGAAPLEGPEAAAAATAPIGTGAAQSTGVAGGGGFAASLFSTGSGAPVAVSELAMNRGRRFFSAGIDTTDKTAEAAGAAGAEHSTPAMVPHSSDGGFGGFTTGGGKKVEVSDAGMQRAKTMFNFGDDTAQKGAAAATAAAARGGSRLAAGSQQRRWREALSSPPSGWTRWNFTPVVCTTPSAACGC</sequence>
<keyword evidence="1" id="KW-0677">Repeat</keyword>
<reference evidence="4" key="1">
    <citation type="submission" date="2021-01" db="EMBL/GenBank/DDBJ databases">
        <authorList>
            <person name="Corre E."/>
            <person name="Pelletier E."/>
            <person name="Niang G."/>
            <person name="Scheremetjew M."/>
            <person name="Finn R."/>
            <person name="Kale V."/>
            <person name="Holt S."/>
            <person name="Cochrane G."/>
            <person name="Meng A."/>
            <person name="Brown T."/>
            <person name="Cohen L."/>
        </authorList>
    </citation>
    <scope>NUCLEOTIDE SEQUENCE</scope>
    <source>
        <strain evidence="4">SL-175</strain>
    </source>
</reference>
<dbReference type="PANTHER" id="PTHR11289:SF0">
    <property type="entry name" value="BREAST CANCER TYPE 2 SUSCEPTIBILITY PROTEIN"/>
    <property type="match status" value="1"/>
</dbReference>
<dbReference type="Pfam" id="PF00634">
    <property type="entry name" value="BRCA2"/>
    <property type="match status" value="1"/>
</dbReference>
<dbReference type="EMBL" id="HBFC01024241">
    <property type="protein sequence ID" value="CAD8711928.1"/>
    <property type="molecule type" value="Transcribed_RNA"/>
</dbReference>
<dbReference type="AlphaFoldDB" id="A0A7S0SPP4"/>
<organism evidence="4">
    <name type="scientific">Mantoniella antarctica</name>
    <dbReference type="NCBI Taxonomy" id="81844"/>
    <lineage>
        <taxon>Eukaryota</taxon>
        <taxon>Viridiplantae</taxon>
        <taxon>Chlorophyta</taxon>
        <taxon>Mamiellophyceae</taxon>
        <taxon>Mamiellales</taxon>
        <taxon>Mamiellaceae</taxon>
        <taxon>Mantoniella</taxon>
    </lineage>
</organism>
<dbReference type="InterPro" id="IPR015525">
    <property type="entry name" value="BRCA2"/>
</dbReference>
<dbReference type="PROSITE" id="PS50138">
    <property type="entry name" value="BRCA2_REPEAT"/>
    <property type="match status" value="1"/>
</dbReference>
<dbReference type="PANTHER" id="PTHR11289">
    <property type="entry name" value="BREAST CANCER TYPE 2 SUSCEPTIBILITY PROTEIN BRCA2"/>
    <property type="match status" value="1"/>
</dbReference>
<gene>
    <name evidence="4" type="ORF">MANT1106_LOCUS14615</name>
</gene>
<protein>
    <submittedName>
        <fullName evidence="4">Uncharacterized protein</fullName>
    </submittedName>
</protein>
<dbReference type="GO" id="GO:0000724">
    <property type="term" value="P:double-strand break repair via homologous recombination"/>
    <property type="evidence" value="ECO:0007669"/>
    <property type="project" value="InterPro"/>
</dbReference>
<evidence type="ECO:0000256" key="2">
    <source>
        <dbReference type="ARBA" id="ARBA00022763"/>
    </source>
</evidence>
<keyword evidence="3" id="KW-0234">DNA repair</keyword>